<evidence type="ECO:0000313" key="3">
    <source>
        <dbReference type="Proteomes" id="UP001213000"/>
    </source>
</evidence>
<protein>
    <recommendedName>
        <fullName evidence="1">DUF6593 domain-containing protein</fullName>
    </recommendedName>
</protein>
<sequence length="398" mass="44470">MLLLLSGRDPANSTYATETGQILYKVTKPLKSIFATATIQKAVGTVQGVWLGDGGAFEYPDPGTPSTAGTSHEVPMFAEGNDDSQGLDNLAAQPSFEGHFAFIAQVEINVVKPSLFRYNGLQVPVRDYLRFDGLNCLVYLFHSGHECSKHAMDTNIAGSPATDIALSNDGSEKQVAKYEDLRGDLGPFRKRRQGSLEVDPSCEPVLDEIMMTFIYLYIRDEDYGIETWAQFKGCGKAKRVPWSLPKGVREEFEGEEAARELDDGESVSPTGAPILEGHFAFFAQIEFHAFADSRFRYNSLDVPVSTYFRKEGWSWLGRVRVFRASDGLEYRWERRIGGSFKLFNNESNIQVGKYDDSRPDLGPLLKGRQGSLEVDPSCEPILDEIILTFVYTYVNEEL</sequence>
<feature type="domain" description="DUF6593" evidence="1">
    <location>
        <begin position="282"/>
        <end position="391"/>
    </location>
</feature>
<accession>A0AAD5VPA5</accession>
<dbReference type="AlphaFoldDB" id="A0AAD5VPA5"/>
<gene>
    <name evidence="2" type="ORF">NP233_g7396</name>
</gene>
<name>A0AAD5VPA5_9AGAR</name>
<organism evidence="2 3">
    <name type="scientific">Leucocoprinus birnbaumii</name>
    <dbReference type="NCBI Taxonomy" id="56174"/>
    <lineage>
        <taxon>Eukaryota</taxon>
        <taxon>Fungi</taxon>
        <taxon>Dikarya</taxon>
        <taxon>Basidiomycota</taxon>
        <taxon>Agaricomycotina</taxon>
        <taxon>Agaricomycetes</taxon>
        <taxon>Agaricomycetidae</taxon>
        <taxon>Agaricales</taxon>
        <taxon>Agaricineae</taxon>
        <taxon>Agaricaceae</taxon>
        <taxon>Leucocoprinus</taxon>
    </lineage>
</organism>
<comment type="caution">
    <text evidence="2">The sequence shown here is derived from an EMBL/GenBank/DDBJ whole genome shotgun (WGS) entry which is preliminary data.</text>
</comment>
<evidence type="ECO:0000313" key="2">
    <source>
        <dbReference type="EMBL" id="KAJ3565825.1"/>
    </source>
</evidence>
<dbReference type="EMBL" id="JANIEX010000537">
    <property type="protein sequence ID" value="KAJ3565825.1"/>
    <property type="molecule type" value="Genomic_DNA"/>
</dbReference>
<reference evidence="2" key="1">
    <citation type="submission" date="2022-07" db="EMBL/GenBank/DDBJ databases">
        <title>Genome Sequence of Leucocoprinus birnbaumii.</title>
        <authorList>
            <person name="Buettner E."/>
        </authorList>
    </citation>
    <scope>NUCLEOTIDE SEQUENCE</scope>
    <source>
        <strain evidence="2">VT141</strain>
    </source>
</reference>
<dbReference type="Proteomes" id="UP001213000">
    <property type="component" value="Unassembled WGS sequence"/>
</dbReference>
<dbReference type="InterPro" id="IPR046528">
    <property type="entry name" value="DUF6593"/>
</dbReference>
<evidence type="ECO:0000259" key="1">
    <source>
        <dbReference type="Pfam" id="PF20236"/>
    </source>
</evidence>
<dbReference type="Pfam" id="PF20236">
    <property type="entry name" value="DUF6593"/>
    <property type="match status" value="1"/>
</dbReference>
<proteinExistence type="predicted"/>
<keyword evidence="3" id="KW-1185">Reference proteome</keyword>